<sequence>MDYIFAVFECSFFDPESVPGWKHNFVLLPARPGNVLPMFRFDDEFDFRAQRNISDGGFFIGGYEARVNLGLPLLVVGEEPREVVRVVETQRAMHGPLVVRQLVEPGDQCPDRRIVVGEQLDVAIPSSVDDRNIQGIELIMTYGRDLGIGQCSELRVISLPLRTNVGCLRQVPSMFARVFSAGIRIAELGVGEVVLVFDRQPCPAARRMWLGSGPGRRRRRVDVRLTVKAIEIVRTYEARALRDRPIAQA</sequence>
<dbReference type="RefSeq" id="WP_310405972.1">
    <property type="nucleotide sequence ID" value="NZ_JAVDWW010000008.1"/>
</dbReference>
<evidence type="ECO:0008006" key="3">
    <source>
        <dbReference type="Google" id="ProtNLM"/>
    </source>
</evidence>
<dbReference type="EMBL" id="JAVDWW010000008">
    <property type="protein sequence ID" value="MDR7171237.1"/>
    <property type="molecule type" value="Genomic_DNA"/>
</dbReference>
<evidence type="ECO:0000313" key="2">
    <source>
        <dbReference type="Proteomes" id="UP001251217"/>
    </source>
</evidence>
<dbReference type="Proteomes" id="UP001251217">
    <property type="component" value="Unassembled WGS sequence"/>
</dbReference>
<proteinExistence type="predicted"/>
<evidence type="ECO:0000313" key="1">
    <source>
        <dbReference type="EMBL" id="MDR7171237.1"/>
    </source>
</evidence>
<name>A0ABU1XMP0_9NOCA</name>
<reference evidence="1 2" key="1">
    <citation type="submission" date="2023-07" db="EMBL/GenBank/DDBJ databases">
        <title>Sorghum-associated microbial communities from plants grown in Nebraska, USA.</title>
        <authorList>
            <person name="Schachtman D."/>
        </authorList>
    </citation>
    <scope>NUCLEOTIDE SEQUENCE [LARGE SCALE GENOMIC DNA]</scope>
    <source>
        <strain evidence="1 2">4272</strain>
    </source>
</reference>
<organism evidence="1 2">
    <name type="scientific">Nocardia kruczakiae</name>
    <dbReference type="NCBI Taxonomy" id="261477"/>
    <lineage>
        <taxon>Bacteria</taxon>
        <taxon>Bacillati</taxon>
        <taxon>Actinomycetota</taxon>
        <taxon>Actinomycetes</taxon>
        <taxon>Mycobacteriales</taxon>
        <taxon>Nocardiaceae</taxon>
        <taxon>Nocardia</taxon>
    </lineage>
</organism>
<keyword evidence="2" id="KW-1185">Reference proteome</keyword>
<comment type="caution">
    <text evidence="1">The sequence shown here is derived from an EMBL/GenBank/DDBJ whole genome shotgun (WGS) entry which is preliminary data.</text>
</comment>
<gene>
    <name evidence="1" type="ORF">J2W56_004996</name>
</gene>
<accession>A0ABU1XMP0</accession>
<protein>
    <recommendedName>
        <fullName evidence="3">PilZ domain-containing protein</fullName>
    </recommendedName>
</protein>